<evidence type="ECO:0000259" key="1">
    <source>
        <dbReference type="Pfam" id="PF07638"/>
    </source>
</evidence>
<dbReference type="InterPro" id="IPR016032">
    <property type="entry name" value="Sig_transdc_resp-reg_C-effctor"/>
</dbReference>
<dbReference type="SUPFAM" id="SSF46894">
    <property type="entry name" value="C-terminal effector domain of the bipartite response regulators"/>
    <property type="match status" value="1"/>
</dbReference>
<evidence type="ECO:0000313" key="2">
    <source>
        <dbReference type="EMBL" id="KKS32113.1"/>
    </source>
</evidence>
<dbReference type="Proteomes" id="UP000034160">
    <property type="component" value="Unassembled WGS sequence"/>
</dbReference>
<reference evidence="2 3" key="1">
    <citation type="journal article" date="2015" name="Nature">
        <title>rRNA introns, odd ribosomes, and small enigmatic genomes across a large radiation of phyla.</title>
        <authorList>
            <person name="Brown C.T."/>
            <person name="Hug L.A."/>
            <person name="Thomas B.C."/>
            <person name="Sharon I."/>
            <person name="Castelle C.J."/>
            <person name="Singh A."/>
            <person name="Wilkins M.J."/>
            <person name="Williams K.H."/>
            <person name="Banfield J.F."/>
        </authorList>
    </citation>
    <scope>NUCLEOTIDE SEQUENCE [LARGE SCALE GENOMIC DNA]</scope>
</reference>
<dbReference type="Pfam" id="PF07638">
    <property type="entry name" value="Sigma70_ECF"/>
    <property type="match status" value="1"/>
</dbReference>
<protein>
    <recommendedName>
        <fullName evidence="1">RNA polymerase sigma-70 ECF-like HTH domain-containing protein</fullName>
    </recommendedName>
</protein>
<dbReference type="Gene3D" id="1.10.10.10">
    <property type="entry name" value="Winged helix-like DNA-binding domain superfamily/Winged helix DNA-binding domain"/>
    <property type="match status" value="1"/>
</dbReference>
<gene>
    <name evidence="2" type="ORF">UU93_C0010G0017</name>
</gene>
<feature type="domain" description="RNA polymerase sigma-70 ECF-like HTH" evidence="1">
    <location>
        <begin position="14"/>
        <end position="69"/>
    </location>
</feature>
<evidence type="ECO:0000313" key="3">
    <source>
        <dbReference type="Proteomes" id="UP000034160"/>
    </source>
</evidence>
<dbReference type="STRING" id="1618356.UU93_C0010G0017"/>
<name>A0A0G1B3M5_9BACT</name>
<dbReference type="EMBL" id="LCCN01000010">
    <property type="protein sequence ID" value="KKS32113.1"/>
    <property type="molecule type" value="Genomic_DNA"/>
</dbReference>
<accession>A0A0G1B3M5</accession>
<dbReference type="InterPro" id="IPR036388">
    <property type="entry name" value="WH-like_DNA-bd_sf"/>
</dbReference>
<proteinExistence type="predicted"/>
<comment type="caution">
    <text evidence="2">The sequence shown here is derived from an EMBL/GenBank/DDBJ whole genome shotgun (WGS) entry which is preliminary data.</text>
</comment>
<sequence length="94" mass="10724">MYKRRLEDEVLAKIDYEKNLPKFFNLLTPRQLAAVALVADGVSQIGVAEALGVAGQTIQRRIEYARTKAIMVFGEEALDGRSNPRDKYQKQERR</sequence>
<organism evidence="2 3">
    <name type="scientific">Candidatus Amesbacteria bacterium GW2011_GWA2_42_12</name>
    <dbReference type="NCBI Taxonomy" id="1618356"/>
    <lineage>
        <taxon>Bacteria</taxon>
        <taxon>Candidatus Amesiibacteriota</taxon>
    </lineage>
</organism>
<dbReference type="GO" id="GO:0003677">
    <property type="term" value="F:DNA binding"/>
    <property type="evidence" value="ECO:0007669"/>
    <property type="project" value="InterPro"/>
</dbReference>
<dbReference type="AlphaFoldDB" id="A0A0G1B3M5"/>
<dbReference type="GO" id="GO:0006355">
    <property type="term" value="P:regulation of DNA-templated transcription"/>
    <property type="evidence" value="ECO:0007669"/>
    <property type="project" value="InterPro"/>
</dbReference>
<dbReference type="InterPro" id="IPR053812">
    <property type="entry name" value="HTH_Sigma70_ECF-like"/>
</dbReference>